<dbReference type="Proteomes" id="UP000320710">
    <property type="component" value="Unassembled WGS sequence"/>
</dbReference>
<dbReference type="Pfam" id="PF21983">
    <property type="entry name" value="NikA-like"/>
    <property type="match status" value="1"/>
</dbReference>
<organism evidence="1 2">
    <name type="scientific">Serratia marcescens</name>
    <dbReference type="NCBI Taxonomy" id="615"/>
    <lineage>
        <taxon>Bacteria</taxon>
        <taxon>Pseudomonadati</taxon>
        <taxon>Pseudomonadota</taxon>
        <taxon>Gammaproteobacteria</taxon>
        <taxon>Enterobacterales</taxon>
        <taxon>Yersiniaceae</taxon>
        <taxon>Serratia</taxon>
    </lineage>
</organism>
<reference evidence="1 2" key="2">
    <citation type="submission" date="2019-07" db="EMBL/GenBank/DDBJ databases">
        <title>Investigation of anaerobic lignin degradation for improved lignocellulosic biofuels.</title>
        <authorList>
            <person name="Deangelis K.PhD."/>
        </authorList>
    </citation>
    <scope>NUCLEOTIDE SEQUENCE [LARGE SCALE GENOMIC DNA]</scope>
    <source>
        <strain evidence="1 2">106R</strain>
    </source>
</reference>
<protein>
    <recommendedName>
        <fullName evidence="3">Plasmid mobilization relaxosome protein MobC</fullName>
    </recommendedName>
</protein>
<gene>
    <name evidence="1" type="ORF">FHU12_4090</name>
</gene>
<dbReference type="InterPro" id="IPR053842">
    <property type="entry name" value="NikA-like"/>
</dbReference>
<comment type="caution">
    <text evidence="1">The sequence shown here is derived from an EMBL/GenBank/DDBJ whole genome shotgun (WGS) entry which is preliminary data.</text>
</comment>
<accession>A0AA46K8A7</accession>
<dbReference type="RefSeq" id="WP_141971411.1">
    <property type="nucleotide sequence ID" value="NZ_VFMJ01000001.1"/>
</dbReference>
<dbReference type="AlphaFoldDB" id="A0AA46K8A7"/>
<dbReference type="EMBL" id="VFMJ01000001">
    <property type="protein sequence ID" value="TQI86466.1"/>
    <property type="molecule type" value="Genomic_DNA"/>
</dbReference>
<evidence type="ECO:0008006" key="3">
    <source>
        <dbReference type="Google" id="ProtNLM"/>
    </source>
</evidence>
<reference evidence="1 2" key="1">
    <citation type="submission" date="2019-06" db="EMBL/GenBank/DDBJ databases">
        <authorList>
            <person name="Deangelis K."/>
            <person name="Huntemann M."/>
            <person name="Clum A."/>
            <person name="Pillay M."/>
            <person name="Palaniappan K."/>
            <person name="Varghese N."/>
            <person name="Mikhailova N."/>
            <person name="Stamatis D."/>
            <person name="Reddy T."/>
            <person name="Daum C."/>
            <person name="Shapiro N."/>
            <person name="Ivanova N."/>
            <person name="Kyrpides N."/>
            <person name="Woyke T."/>
        </authorList>
    </citation>
    <scope>NUCLEOTIDE SEQUENCE [LARGE SCALE GENOMIC DNA]</scope>
    <source>
        <strain evidence="1 2">106R</strain>
    </source>
</reference>
<proteinExistence type="predicted"/>
<name>A0AA46K8A7_SERMA</name>
<evidence type="ECO:0000313" key="1">
    <source>
        <dbReference type="EMBL" id="TQI86466.1"/>
    </source>
</evidence>
<evidence type="ECO:0000313" key="2">
    <source>
        <dbReference type="Proteomes" id="UP000320710"/>
    </source>
</evidence>
<sequence length="105" mass="12009">MKPKKCILQVRLSDEEHAQLQQLAADADAGMTMFELVRAHIGRILVRNCQDERERVAMLNRINDNLNMIARCVNTWRIGALAVEAVSHLMAIERAVLELTRENKE</sequence>